<evidence type="ECO:0000313" key="3">
    <source>
        <dbReference type="Proteomes" id="UP000429644"/>
    </source>
</evidence>
<dbReference type="InterPro" id="IPR036679">
    <property type="entry name" value="FlgN-like_sf"/>
</dbReference>
<proteinExistence type="predicted"/>
<evidence type="ECO:0000256" key="1">
    <source>
        <dbReference type="ARBA" id="ARBA00022795"/>
    </source>
</evidence>
<comment type="caution">
    <text evidence="2">The sequence shown here is derived from an EMBL/GenBank/DDBJ whole genome shotgun (WGS) entry which is preliminary data.</text>
</comment>
<gene>
    <name evidence="2" type="ORF">GB882_13580</name>
</gene>
<evidence type="ECO:0000313" key="2">
    <source>
        <dbReference type="EMBL" id="MPV89702.1"/>
    </source>
</evidence>
<dbReference type="InterPro" id="IPR007809">
    <property type="entry name" value="FlgN-like"/>
</dbReference>
<dbReference type="Gene3D" id="1.20.58.300">
    <property type="entry name" value="FlgN-like"/>
    <property type="match status" value="1"/>
</dbReference>
<keyword evidence="1" id="KW-1005">Bacterial flagellum biogenesis</keyword>
<dbReference type="RefSeq" id="WP_152232452.1">
    <property type="nucleotide sequence ID" value="NZ_BAAAOT010000024.1"/>
</dbReference>
<dbReference type="Pfam" id="PF05130">
    <property type="entry name" value="FlgN"/>
    <property type="match status" value="1"/>
</dbReference>
<organism evidence="2 3">
    <name type="scientific">Georgenia ruanii</name>
    <dbReference type="NCBI Taxonomy" id="348442"/>
    <lineage>
        <taxon>Bacteria</taxon>
        <taxon>Bacillati</taxon>
        <taxon>Actinomycetota</taxon>
        <taxon>Actinomycetes</taxon>
        <taxon>Micrococcales</taxon>
        <taxon>Bogoriellaceae</taxon>
        <taxon>Georgenia</taxon>
    </lineage>
</organism>
<sequence length="160" mass="17681">MPLKALSDILWRERELLEQLLFKLEVEQLFLITGRTTRLPLATREVEEVLETIRAAELGRTVEVGEAARTLGLPTGVSLLDLAHAAPAPWDAILLEHRKNFVRLTAEISELAQSNRDLLATTHRATQETLMSLRESVHTYDPSGAAAASATGAQLLDETF</sequence>
<dbReference type="SUPFAM" id="SSF140566">
    <property type="entry name" value="FlgN-like"/>
    <property type="match status" value="1"/>
</dbReference>
<accession>A0A7J9UZ40</accession>
<dbReference type="GO" id="GO:0044780">
    <property type="term" value="P:bacterial-type flagellum assembly"/>
    <property type="evidence" value="ECO:0007669"/>
    <property type="project" value="InterPro"/>
</dbReference>
<keyword evidence="2" id="KW-0282">Flagellum</keyword>
<dbReference type="Proteomes" id="UP000429644">
    <property type="component" value="Unassembled WGS sequence"/>
</dbReference>
<dbReference type="AlphaFoldDB" id="A0A7J9UZ40"/>
<dbReference type="EMBL" id="WHPD01002929">
    <property type="protein sequence ID" value="MPV89702.1"/>
    <property type="molecule type" value="Genomic_DNA"/>
</dbReference>
<keyword evidence="2" id="KW-0969">Cilium</keyword>
<keyword evidence="3" id="KW-1185">Reference proteome</keyword>
<name>A0A7J9UZ40_9MICO</name>
<protein>
    <submittedName>
        <fullName evidence="2">Flagellar protein FlgN</fullName>
    </submittedName>
</protein>
<keyword evidence="2" id="KW-0966">Cell projection</keyword>
<dbReference type="OrthoDB" id="3268384at2"/>
<reference evidence="2 3" key="1">
    <citation type="submission" date="2019-10" db="EMBL/GenBank/DDBJ databases">
        <title>Georgenia wutianyii sp. nov. and Georgenia yuyongxinii sp. nov. isolated from plateau pika (Ochotona curzoniae) in the Qinghai-Tibet plateau of China.</title>
        <authorList>
            <person name="Tian Z."/>
        </authorList>
    </citation>
    <scope>NUCLEOTIDE SEQUENCE [LARGE SCALE GENOMIC DNA]</scope>
    <source>
        <strain evidence="2 3">JCM 15130</strain>
    </source>
</reference>